<evidence type="ECO:0000313" key="3">
    <source>
        <dbReference type="Proteomes" id="UP000789901"/>
    </source>
</evidence>
<dbReference type="Proteomes" id="UP000789901">
    <property type="component" value="Unassembled WGS sequence"/>
</dbReference>
<evidence type="ECO:0000256" key="1">
    <source>
        <dbReference type="SAM" id="Coils"/>
    </source>
</evidence>
<sequence length="192" mass="22278">MGSKLSCKSSSNVLSELQRKAVTFVTIAKLKDLDEAIAKARKAEASEYYSRQTNEKSHQKKVKEELGNLSQKIEQITLNYDALTLNWPKAPSNNDQCWNPYDSHIACNCLSERKQKRDPKECQSTNYMGWVDPYNNNQEGLVKDEVYALAEKCHQPYPINGNQEKRIQAQLRGTWKNRLRPRKKRKPYPYPI</sequence>
<keyword evidence="1" id="KW-0175">Coiled coil</keyword>
<reference evidence="2 3" key="1">
    <citation type="submission" date="2021-06" db="EMBL/GenBank/DDBJ databases">
        <authorList>
            <person name="Kallberg Y."/>
            <person name="Tangrot J."/>
            <person name="Rosling A."/>
        </authorList>
    </citation>
    <scope>NUCLEOTIDE SEQUENCE [LARGE SCALE GENOMIC DNA]</scope>
    <source>
        <strain evidence="2 3">120-4 pot B 10/14</strain>
    </source>
</reference>
<accession>A0ABN7UY09</accession>
<proteinExistence type="predicted"/>
<comment type="caution">
    <text evidence="2">The sequence shown here is derived from an EMBL/GenBank/DDBJ whole genome shotgun (WGS) entry which is preliminary data.</text>
</comment>
<evidence type="ECO:0000313" key="2">
    <source>
        <dbReference type="EMBL" id="CAG8695456.1"/>
    </source>
</evidence>
<protein>
    <submittedName>
        <fullName evidence="2">36608_t:CDS:1</fullName>
    </submittedName>
</protein>
<feature type="coiled-coil region" evidence="1">
    <location>
        <begin position="59"/>
        <end position="86"/>
    </location>
</feature>
<gene>
    <name evidence="2" type="ORF">GMARGA_LOCUS11785</name>
</gene>
<keyword evidence="3" id="KW-1185">Reference proteome</keyword>
<name>A0ABN7UY09_GIGMA</name>
<organism evidence="2 3">
    <name type="scientific">Gigaspora margarita</name>
    <dbReference type="NCBI Taxonomy" id="4874"/>
    <lineage>
        <taxon>Eukaryota</taxon>
        <taxon>Fungi</taxon>
        <taxon>Fungi incertae sedis</taxon>
        <taxon>Mucoromycota</taxon>
        <taxon>Glomeromycotina</taxon>
        <taxon>Glomeromycetes</taxon>
        <taxon>Diversisporales</taxon>
        <taxon>Gigasporaceae</taxon>
        <taxon>Gigaspora</taxon>
    </lineage>
</organism>
<dbReference type="EMBL" id="CAJVQB010007004">
    <property type="protein sequence ID" value="CAG8695456.1"/>
    <property type="molecule type" value="Genomic_DNA"/>
</dbReference>